<dbReference type="PANTHER" id="PTHR33317">
    <property type="entry name" value="POLYNUCLEOTIDYL TRANSFERASE, RIBONUCLEASE H-LIKE SUPERFAMILY PROTEIN"/>
    <property type="match status" value="1"/>
</dbReference>
<keyword evidence="2 5" id="KW-0690">Ribosome biogenesis</keyword>
<dbReference type="Proteomes" id="UP000008234">
    <property type="component" value="Chromosome"/>
</dbReference>
<dbReference type="CDD" id="cd16964">
    <property type="entry name" value="YqgF"/>
    <property type="match status" value="1"/>
</dbReference>
<dbReference type="AlphaFoldDB" id="D3QZP4"/>
<dbReference type="Pfam" id="PF03652">
    <property type="entry name" value="RuvX"/>
    <property type="match status" value="1"/>
</dbReference>
<dbReference type="HAMAP" id="MF_00651">
    <property type="entry name" value="Nuclease_YqgF"/>
    <property type="match status" value="1"/>
</dbReference>
<keyword evidence="8" id="KW-1185">Reference proteome</keyword>
<evidence type="ECO:0000256" key="4">
    <source>
        <dbReference type="ARBA" id="ARBA00022801"/>
    </source>
</evidence>
<dbReference type="InterPro" id="IPR012337">
    <property type="entry name" value="RNaseH-like_sf"/>
</dbReference>
<dbReference type="InterPro" id="IPR037027">
    <property type="entry name" value="YqgF/RNaseH-like_dom_sf"/>
</dbReference>
<comment type="function">
    <text evidence="5">Could be a nuclease involved in processing of the 5'-end of pre-16S rRNA.</text>
</comment>
<dbReference type="InterPro" id="IPR006641">
    <property type="entry name" value="YqgF/RNaseH-like_dom"/>
</dbReference>
<dbReference type="eggNOG" id="COG0816">
    <property type="taxonomic scope" value="Bacteria"/>
</dbReference>
<evidence type="ECO:0000259" key="6">
    <source>
        <dbReference type="SMART" id="SM00732"/>
    </source>
</evidence>
<keyword evidence="3 5" id="KW-0540">Nuclease</keyword>
<dbReference type="GO" id="GO:0005829">
    <property type="term" value="C:cytosol"/>
    <property type="evidence" value="ECO:0007669"/>
    <property type="project" value="TreeGrafter"/>
</dbReference>
<protein>
    <recommendedName>
        <fullName evidence="5">Putative pre-16S rRNA nuclease</fullName>
        <ecNumber evidence="5">3.1.-.-</ecNumber>
    </recommendedName>
</protein>
<dbReference type="InterPro" id="IPR005227">
    <property type="entry name" value="YqgF"/>
</dbReference>
<reference evidence="8" key="1">
    <citation type="submission" date="2009-12" db="EMBL/GenBank/DDBJ databases">
        <title>Sequence of Clostridiales genomosp. BVAB3 str. UPII9-5.</title>
        <authorList>
            <person name="Madupu R."/>
            <person name="Durkin A.S."/>
            <person name="Torralba M."/>
            <person name="Methe B."/>
            <person name="Sutton G.G."/>
            <person name="Strausberg R.L."/>
            <person name="Nelson K.E."/>
        </authorList>
    </citation>
    <scope>NUCLEOTIDE SEQUENCE [LARGE SCALE GENOMIC DNA]</scope>
    <source>
        <strain evidence="8">UPII9-5</strain>
    </source>
</reference>
<dbReference type="NCBIfam" id="TIGR00250">
    <property type="entry name" value="RNAse_H_YqgF"/>
    <property type="match status" value="1"/>
</dbReference>
<comment type="subcellular location">
    <subcellularLocation>
        <location evidence="5">Cytoplasm</location>
    </subcellularLocation>
</comment>
<dbReference type="EMBL" id="CP001850">
    <property type="protein sequence ID" value="ADC91272.1"/>
    <property type="molecule type" value="Genomic_DNA"/>
</dbReference>
<dbReference type="GO" id="GO:0004518">
    <property type="term" value="F:nuclease activity"/>
    <property type="evidence" value="ECO:0007669"/>
    <property type="project" value="UniProtKB-KW"/>
</dbReference>
<evidence type="ECO:0000256" key="3">
    <source>
        <dbReference type="ARBA" id="ARBA00022722"/>
    </source>
</evidence>
<name>D3QZP4_MAGIU</name>
<dbReference type="GO" id="GO:0016788">
    <property type="term" value="F:hydrolase activity, acting on ester bonds"/>
    <property type="evidence" value="ECO:0007669"/>
    <property type="project" value="UniProtKB-UniRule"/>
</dbReference>
<evidence type="ECO:0000256" key="5">
    <source>
        <dbReference type="HAMAP-Rule" id="MF_00651"/>
    </source>
</evidence>
<dbReference type="OrthoDB" id="9796140at2"/>
<dbReference type="Gene3D" id="3.30.420.140">
    <property type="entry name" value="YqgF/RNase H-like domain"/>
    <property type="match status" value="1"/>
</dbReference>
<dbReference type="SUPFAM" id="SSF53098">
    <property type="entry name" value="Ribonuclease H-like"/>
    <property type="match status" value="1"/>
</dbReference>
<accession>D3QZP4</accession>
<evidence type="ECO:0000256" key="2">
    <source>
        <dbReference type="ARBA" id="ARBA00022517"/>
    </source>
</evidence>
<evidence type="ECO:0000313" key="7">
    <source>
        <dbReference type="EMBL" id="ADC91272.1"/>
    </source>
</evidence>
<keyword evidence="4 5" id="KW-0378">Hydrolase</keyword>
<comment type="similarity">
    <text evidence="5">Belongs to the YqgF HJR family.</text>
</comment>
<evidence type="ECO:0000313" key="8">
    <source>
        <dbReference type="Proteomes" id="UP000008234"/>
    </source>
</evidence>
<gene>
    <name evidence="7" type="ordered locus">HMPREF0868_0045</name>
</gene>
<dbReference type="RefSeq" id="WP_012992685.1">
    <property type="nucleotide sequence ID" value="NC_013895.2"/>
</dbReference>
<keyword evidence="1 5" id="KW-0963">Cytoplasm</keyword>
<evidence type="ECO:0000256" key="1">
    <source>
        <dbReference type="ARBA" id="ARBA00022490"/>
    </source>
</evidence>
<proteinExistence type="inferred from homology"/>
<feature type="domain" description="YqgF/RNase H-like" evidence="6">
    <location>
        <begin position="2"/>
        <end position="104"/>
    </location>
</feature>
<dbReference type="KEGG" id="clo:HMPREF0868_0045"/>
<dbReference type="PANTHER" id="PTHR33317:SF4">
    <property type="entry name" value="POLYNUCLEOTIDYL TRANSFERASE, RIBONUCLEASE H-LIKE SUPERFAMILY PROTEIN"/>
    <property type="match status" value="1"/>
</dbReference>
<dbReference type="STRING" id="699246.HMPREF0868_0045"/>
<dbReference type="SMART" id="SM00732">
    <property type="entry name" value="YqgFc"/>
    <property type="match status" value="1"/>
</dbReference>
<dbReference type="EC" id="3.1.-.-" evidence="5"/>
<dbReference type="HOGENOM" id="CLU_098240_2_0_9"/>
<dbReference type="GO" id="GO:0000967">
    <property type="term" value="P:rRNA 5'-end processing"/>
    <property type="evidence" value="ECO:0007669"/>
    <property type="project" value="UniProtKB-UniRule"/>
</dbReference>
<organism evidence="7 8">
    <name type="scientific">Mageeibacillus indolicus (strain UPII9-5)</name>
    <name type="common">Clostridiales genomosp. BVAB3 (strain UPII9-5)</name>
    <dbReference type="NCBI Taxonomy" id="699246"/>
    <lineage>
        <taxon>Bacteria</taxon>
        <taxon>Bacillati</taxon>
        <taxon>Bacillota</taxon>
        <taxon>Clostridia</taxon>
        <taxon>Eubacteriales</taxon>
        <taxon>Oscillospiraceae</taxon>
        <taxon>Mageeibacillus</taxon>
    </lineage>
</organism>
<sequence>MEKYLGIDYGQARIGVAVSDALGITARGIETICWNGEEFTKPVNRICELAKQNGVAAIVIGLPRRTDGKIGVSEEKARQLGDLLQELTGLNIIWRDERYTTVLAHRVLNESTVKKRQKRSVVDQVAAEIILQDFLESLRL</sequence>